<comment type="similarity">
    <text evidence="2">Belongs to the ROK (NagC/XylR) family.</text>
</comment>
<accession>A0ABU9DKS8</accession>
<keyword evidence="4" id="KW-0238">DNA-binding</keyword>
<keyword evidence="3" id="KW-0119">Carbohydrate metabolism</keyword>
<dbReference type="Gene3D" id="1.10.10.10">
    <property type="entry name" value="Winged helix-like DNA-binding domain superfamily/Winged helix DNA-binding domain"/>
    <property type="match status" value="1"/>
</dbReference>
<proteinExistence type="inferred from homology"/>
<evidence type="ECO:0000256" key="3">
    <source>
        <dbReference type="ARBA" id="ARBA00022629"/>
    </source>
</evidence>
<organism evidence="5 6">
    <name type="scientific">Paenibacillus filicis</name>
    <dbReference type="NCBI Taxonomy" id="669464"/>
    <lineage>
        <taxon>Bacteria</taxon>
        <taxon>Bacillati</taxon>
        <taxon>Bacillota</taxon>
        <taxon>Bacilli</taxon>
        <taxon>Bacillales</taxon>
        <taxon>Paenibacillaceae</taxon>
        <taxon>Paenibacillus</taxon>
    </lineage>
</organism>
<dbReference type="Gene3D" id="3.30.420.40">
    <property type="match status" value="2"/>
</dbReference>
<evidence type="ECO:0000256" key="1">
    <source>
        <dbReference type="ARBA" id="ARBA00002486"/>
    </source>
</evidence>
<name>A0ABU9DKS8_9BACL</name>
<sequence>MTARVLQLIRKAKLPPSKAEIASELGVSLSAVSVHIDRLMQQQLVVVSHVGNSSGGRKPKQYTINKDYGWIVSIELGTSFTQVAITDFACNILISQSSFNDINEGPDAVLPHVSQFVEELLRDNSIDPKQVKGIGIGIPGPVDFQLGTPIAPPIMPGWDQYPIREFWARHYECPCYVDNDVNNMALGEHAKGLNVGVDNLIYIKIGTGIGSGVIYDGKLYRGSTGSAGDIGHFDVGNDVVCWCGNQGCLEANAGGRAVVDHARQQALAGKSEYLSSVLERNGQLTIHDLEEGLLKLDPVTVELIRQSGATIGRVIASIVNFANPSLISIGGKLSEFGDMFLAAIRQGVYQRSMPLATRNLMINKSILGKQAGLVGGAYMTIDQLILEATNEDIDSYLN</sequence>
<gene>
    <name evidence="5" type="ORF">WMW72_16315</name>
</gene>
<comment type="function">
    <text evidence="1">Transcriptional repressor of xylose-utilizing enzymes.</text>
</comment>
<dbReference type="RefSeq" id="WP_341416582.1">
    <property type="nucleotide sequence ID" value="NZ_JBBPCC010000010.1"/>
</dbReference>
<evidence type="ECO:0000313" key="5">
    <source>
        <dbReference type="EMBL" id="MEK8129471.1"/>
    </source>
</evidence>
<dbReference type="PANTHER" id="PTHR18964:SF173">
    <property type="entry name" value="GLUCOKINASE"/>
    <property type="match status" value="1"/>
</dbReference>
<dbReference type="InterPro" id="IPR036390">
    <property type="entry name" value="WH_DNA-bd_sf"/>
</dbReference>
<dbReference type="InterPro" id="IPR011991">
    <property type="entry name" value="ArsR-like_HTH"/>
</dbReference>
<dbReference type="InterPro" id="IPR036388">
    <property type="entry name" value="WH-like_DNA-bd_sf"/>
</dbReference>
<dbReference type="InterPro" id="IPR000600">
    <property type="entry name" value="ROK"/>
</dbReference>
<dbReference type="SUPFAM" id="SSF53067">
    <property type="entry name" value="Actin-like ATPase domain"/>
    <property type="match status" value="1"/>
</dbReference>
<dbReference type="PROSITE" id="PS01125">
    <property type="entry name" value="ROK"/>
    <property type="match status" value="1"/>
</dbReference>
<reference evidence="5 6" key="1">
    <citation type="submission" date="2024-04" db="EMBL/GenBank/DDBJ databases">
        <title>draft genome sequnece of Paenibacillus filicis.</title>
        <authorList>
            <person name="Kim D.-U."/>
        </authorList>
    </citation>
    <scope>NUCLEOTIDE SEQUENCE [LARGE SCALE GENOMIC DNA]</scope>
    <source>
        <strain evidence="5 6">KACC14197</strain>
    </source>
</reference>
<dbReference type="Proteomes" id="UP001469365">
    <property type="component" value="Unassembled WGS sequence"/>
</dbReference>
<dbReference type="EMBL" id="JBBPCC010000010">
    <property type="protein sequence ID" value="MEK8129471.1"/>
    <property type="molecule type" value="Genomic_DNA"/>
</dbReference>
<keyword evidence="6" id="KW-1185">Reference proteome</keyword>
<keyword evidence="3" id="KW-0859">Xylose metabolism</keyword>
<evidence type="ECO:0000256" key="4">
    <source>
        <dbReference type="ARBA" id="ARBA00023125"/>
    </source>
</evidence>
<dbReference type="InterPro" id="IPR049874">
    <property type="entry name" value="ROK_cs"/>
</dbReference>
<dbReference type="SUPFAM" id="SSF46785">
    <property type="entry name" value="Winged helix' DNA-binding domain"/>
    <property type="match status" value="1"/>
</dbReference>
<dbReference type="Pfam" id="PF00480">
    <property type="entry name" value="ROK"/>
    <property type="match status" value="1"/>
</dbReference>
<protein>
    <submittedName>
        <fullName evidence="5">ROK family transcriptional regulator</fullName>
    </submittedName>
</protein>
<dbReference type="CDD" id="cd00090">
    <property type="entry name" value="HTH_ARSR"/>
    <property type="match status" value="1"/>
</dbReference>
<evidence type="ECO:0000313" key="6">
    <source>
        <dbReference type="Proteomes" id="UP001469365"/>
    </source>
</evidence>
<dbReference type="PANTHER" id="PTHR18964">
    <property type="entry name" value="ROK (REPRESSOR, ORF, KINASE) FAMILY"/>
    <property type="match status" value="1"/>
</dbReference>
<dbReference type="InterPro" id="IPR043129">
    <property type="entry name" value="ATPase_NBD"/>
</dbReference>
<comment type="caution">
    <text evidence="5">The sequence shown here is derived from an EMBL/GenBank/DDBJ whole genome shotgun (WGS) entry which is preliminary data.</text>
</comment>
<evidence type="ECO:0000256" key="2">
    <source>
        <dbReference type="ARBA" id="ARBA00006479"/>
    </source>
</evidence>